<evidence type="ECO:0000256" key="2">
    <source>
        <dbReference type="ARBA" id="ARBA00004922"/>
    </source>
</evidence>
<evidence type="ECO:0000313" key="11">
    <source>
        <dbReference type="EMBL" id="KAG5979584.1"/>
    </source>
</evidence>
<dbReference type="AlphaFoldDB" id="A0A9P7N0J2"/>
<comment type="subcellular location">
    <subcellularLocation>
        <location evidence="1 10">Endoplasmic reticulum membrane</location>
        <topology evidence="1 10">Multi-pass membrane protein</topology>
    </subcellularLocation>
</comment>
<evidence type="ECO:0000256" key="10">
    <source>
        <dbReference type="RuleBase" id="RU363075"/>
    </source>
</evidence>
<evidence type="ECO:0000256" key="7">
    <source>
        <dbReference type="ARBA" id="ARBA00022824"/>
    </source>
</evidence>
<dbReference type="GO" id="GO:0006487">
    <property type="term" value="P:protein N-linked glycosylation"/>
    <property type="evidence" value="ECO:0007669"/>
    <property type="project" value="TreeGrafter"/>
</dbReference>
<keyword evidence="7 10" id="KW-0256">Endoplasmic reticulum</keyword>
<evidence type="ECO:0000256" key="9">
    <source>
        <dbReference type="ARBA" id="ARBA00023136"/>
    </source>
</evidence>
<evidence type="ECO:0000256" key="6">
    <source>
        <dbReference type="ARBA" id="ARBA00022692"/>
    </source>
</evidence>
<feature type="non-terminal residue" evidence="11">
    <location>
        <position position="1"/>
    </location>
</feature>
<feature type="transmembrane region" description="Helical" evidence="10">
    <location>
        <begin position="215"/>
        <end position="233"/>
    </location>
</feature>
<evidence type="ECO:0000256" key="4">
    <source>
        <dbReference type="ARBA" id="ARBA00022676"/>
    </source>
</evidence>
<comment type="similarity">
    <text evidence="3 10">Belongs to the glycosyltransferase 22 family.</text>
</comment>
<dbReference type="EMBL" id="SRPW01004914">
    <property type="protein sequence ID" value="KAG5979584.1"/>
    <property type="molecule type" value="Genomic_DNA"/>
</dbReference>
<feature type="transmembrane region" description="Helical" evidence="10">
    <location>
        <begin position="167"/>
        <end position="186"/>
    </location>
</feature>
<dbReference type="PANTHER" id="PTHR22760">
    <property type="entry name" value="GLYCOSYLTRANSFERASE"/>
    <property type="match status" value="1"/>
</dbReference>
<keyword evidence="4 10" id="KW-0328">Glycosyltransferase</keyword>
<evidence type="ECO:0000256" key="5">
    <source>
        <dbReference type="ARBA" id="ARBA00022679"/>
    </source>
</evidence>
<dbReference type="Pfam" id="PF03901">
    <property type="entry name" value="Glyco_transf_22"/>
    <property type="match status" value="1"/>
</dbReference>
<keyword evidence="6 10" id="KW-0812">Transmembrane</keyword>
<reference evidence="11" key="1">
    <citation type="journal article" date="2020" name="bioRxiv">
        <title>Whole genome comparisons of ergot fungi reveals the divergence and evolution of species within the genus Claviceps are the result of varying mechanisms driving genome evolution and host range expansion.</title>
        <authorList>
            <person name="Wyka S.A."/>
            <person name="Mondo S.J."/>
            <person name="Liu M."/>
            <person name="Dettman J."/>
            <person name="Nalam V."/>
            <person name="Broders K.D."/>
        </authorList>
    </citation>
    <scope>NUCLEOTIDE SEQUENCE</scope>
    <source>
        <strain evidence="11">CCC 602</strain>
    </source>
</reference>
<dbReference type="PANTHER" id="PTHR22760:SF2">
    <property type="entry name" value="ALPHA-1,2-MANNOSYLTRANSFERASE ALG9"/>
    <property type="match status" value="1"/>
</dbReference>
<protein>
    <recommendedName>
        <fullName evidence="10">Mannosyltransferase</fullName>
        <ecNumber evidence="10">2.4.1.-</ecNumber>
    </recommendedName>
</protein>
<dbReference type="OrthoDB" id="497541at2759"/>
<organism evidence="11 12">
    <name type="scientific">Claviceps pusilla</name>
    <dbReference type="NCBI Taxonomy" id="123648"/>
    <lineage>
        <taxon>Eukaryota</taxon>
        <taxon>Fungi</taxon>
        <taxon>Dikarya</taxon>
        <taxon>Ascomycota</taxon>
        <taxon>Pezizomycotina</taxon>
        <taxon>Sordariomycetes</taxon>
        <taxon>Hypocreomycetidae</taxon>
        <taxon>Hypocreales</taxon>
        <taxon>Clavicipitaceae</taxon>
        <taxon>Claviceps</taxon>
    </lineage>
</organism>
<keyword evidence="12" id="KW-1185">Reference proteome</keyword>
<keyword evidence="5" id="KW-0808">Transferase</keyword>
<comment type="caution">
    <text evidence="10">Lacks conserved residue(s) required for the propagation of feature annotation.</text>
</comment>
<gene>
    <name evidence="11" type="ORF">E4U43_006861</name>
</gene>
<dbReference type="Proteomes" id="UP000748025">
    <property type="component" value="Unassembled WGS sequence"/>
</dbReference>
<keyword evidence="9 10" id="KW-0472">Membrane</keyword>
<dbReference type="GO" id="GO:0000026">
    <property type="term" value="F:alpha-1,2-mannosyltransferase activity"/>
    <property type="evidence" value="ECO:0007669"/>
    <property type="project" value="TreeGrafter"/>
</dbReference>
<evidence type="ECO:0000256" key="8">
    <source>
        <dbReference type="ARBA" id="ARBA00022989"/>
    </source>
</evidence>
<comment type="caution">
    <text evidence="11">The sequence shown here is derived from an EMBL/GenBank/DDBJ whole genome shotgun (WGS) entry which is preliminary data.</text>
</comment>
<keyword evidence="8 10" id="KW-1133">Transmembrane helix</keyword>
<feature type="transmembrane region" description="Helical" evidence="10">
    <location>
        <begin position="84"/>
        <end position="103"/>
    </location>
</feature>
<name>A0A9P7N0J2_9HYPO</name>
<proteinExistence type="inferred from homology"/>
<evidence type="ECO:0000313" key="12">
    <source>
        <dbReference type="Proteomes" id="UP000748025"/>
    </source>
</evidence>
<evidence type="ECO:0000256" key="1">
    <source>
        <dbReference type="ARBA" id="ARBA00004477"/>
    </source>
</evidence>
<feature type="transmembrane region" description="Helical" evidence="10">
    <location>
        <begin position="245"/>
        <end position="268"/>
    </location>
</feature>
<sequence>MLTLDQLAFLNVLRLRLLDSPAPGQVHQDGTEFPPGPAAIRASCFKPCEEEEVGFTLDIRRPSSSLLTRIVVTRRKGPLPIEPITAFYIFFAAAMLAALFAPIQDCDETFNYWEPAHYLSHGYGLQTWEYSPDYAIRSWLYIALHAVVGNIRRLLPQSSKVSEFYFIRYGLAFLCAICQTILFKVISLTLNGRIGMFFLIATVTSPGNFHSSASFLPSSFAMYMSMIGAASFMNWRGGIKTAYGIFWFAVAGILGWPFASALCASYLLEEFVLVFFSDKDAFIEAIIRFFRGIIAGLIVL</sequence>
<evidence type="ECO:0000256" key="3">
    <source>
        <dbReference type="ARBA" id="ARBA00007063"/>
    </source>
</evidence>
<dbReference type="EC" id="2.4.1.-" evidence="10"/>
<dbReference type="InterPro" id="IPR005599">
    <property type="entry name" value="GPI_mannosylTrfase"/>
</dbReference>
<accession>A0A9P7N0J2</accession>
<dbReference type="GO" id="GO:0005789">
    <property type="term" value="C:endoplasmic reticulum membrane"/>
    <property type="evidence" value="ECO:0007669"/>
    <property type="project" value="UniProtKB-SubCell"/>
</dbReference>
<comment type="pathway">
    <text evidence="2">Protein modification; protein glycosylation.</text>
</comment>